<evidence type="ECO:0000259" key="2">
    <source>
        <dbReference type="Pfam" id="PF18426"/>
    </source>
</evidence>
<feature type="domain" description="Tle cognate immunity protein 4 C-terminal" evidence="2">
    <location>
        <begin position="219"/>
        <end position="375"/>
    </location>
</feature>
<reference evidence="4 5" key="1">
    <citation type="journal article" date="2014" name="Appl. Environ. Microbiol.">
        <title>Genomic features of a bumble bee symbiont reflect its host environment.</title>
        <authorList>
            <person name="Martinson V.G."/>
            <person name="Magoc T."/>
            <person name="Koch H."/>
            <person name="Salzberg S.L."/>
            <person name="Moran N.A."/>
        </authorList>
    </citation>
    <scope>NUCLEOTIDE SEQUENCE [LARGE SCALE GENOMIC DNA]</scope>
    <source>
        <strain evidence="4 5">Bimp</strain>
    </source>
</reference>
<comment type="caution">
    <text evidence="4">The sequence shown here is derived from an EMBL/GenBank/DDBJ whole genome shotgun (WGS) entry which is preliminary data.</text>
</comment>
<dbReference type="InterPro" id="IPR040761">
    <property type="entry name" value="Tli4_N"/>
</dbReference>
<dbReference type="Pfam" id="PF18443">
    <property type="entry name" value="Tli4_N"/>
    <property type="match status" value="1"/>
</dbReference>
<dbReference type="AlphaFoldDB" id="A0AB94IB28"/>
<keyword evidence="5" id="KW-1185">Reference proteome</keyword>
<gene>
    <name evidence="4" type="ORF">O970_07965</name>
</gene>
<dbReference type="RefSeq" id="WP_024496583.1">
    <property type="nucleotide sequence ID" value="NZ_AWGA01000071.1"/>
</dbReference>
<dbReference type="EMBL" id="AWGA01000071">
    <property type="protein sequence ID" value="TEA26610.1"/>
    <property type="molecule type" value="Genomic_DNA"/>
</dbReference>
<evidence type="ECO:0008006" key="6">
    <source>
        <dbReference type="Google" id="ProtNLM"/>
    </source>
</evidence>
<keyword evidence="1" id="KW-0812">Transmembrane</keyword>
<feature type="domain" description="Tle cognate immunity protein 4 N-terminal" evidence="3">
    <location>
        <begin position="58"/>
        <end position="215"/>
    </location>
</feature>
<evidence type="ECO:0000259" key="3">
    <source>
        <dbReference type="Pfam" id="PF18443"/>
    </source>
</evidence>
<dbReference type="InterPro" id="IPR041290">
    <property type="entry name" value="Tli4_C"/>
</dbReference>
<name>A0AB94IB28_9GAMM</name>
<evidence type="ECO:0000313" key="4">
    <source>
        <dbReference type="EMBL" id="TEA26610.1"/>
    </source>
</evidence>
<sequence length="381" mass="45305">MNKIREFYKKHHLFIKIFTIIAISLMIIHHYFRRDILTMTLSTEQQQQVTQLLENSPTRCIGAYLINLPIQFKINQQGFLYYQNNGFIIRSRQQYLPAFKQLITLREQELKNTQPVDPIDGDFLKAIYPVHTSDPSKMQGIIFERMESISASDILRVLEAYRWQDNVTIRIEMKAFNGLGEQYAEEREKNPESYPNNVPEKLNEIHKLFERIKIRDDFTIPTEKGFCFLHGFMQGEDRRWKDMTFIYRHNQIDDFYFRITSNDFAGDYALLDKPEGYVTQGRGYTIYKGTRTSNQLLLEEWIAQGKFFVDEKGFEIDDIGYVFTLGIHMTDPTYETPQLRIKMYYKIPLDRTNAYTEDQLMVIWREITNSIKLRSKEFGLD</sequence>
<protein>
    <recommendedName>
        <fullName evidence="6">Tle cognate immunity protein 4 C-terminal domain-containing protein</fullName>
    </recommendedName>
</protein>
<keyword evidence="1" id="KW-0472">Membrane</keyword>
<keyword evidence="1" id="KW-1133">Transmembrane helix</keyword>
<proteinExistence type="predicted"/>
<evidence type="ECO:0000313" key="5">
    <source>
        <dbReference type="Proteomes" id="UP000506160"/>
    </source>
</evidence>
<accession>A0AB94IB28</accession>
<dbReference type="Pfam" id="PF18426">
    <property type="entry name" value="Tli4_C"/>
    <property type="match status" value="1"/>
</dbReference>
<evidence type="ECO:0000256" key="1">
    <source>
        <dbReference type="SAM" id="Phobius"/>
    </source>
</evidence>
<feature type="transmembrane region" description="Helical" evidence="1">
    <location>
        <begin position="12"/>
        <end position="32"/>
    </location>
</feature>
<organism evidence="4 5">
    <name type="scientific">Candidatus Schmidhempelia bombi str. Bimp</name>
    <dbReference type="NCBI Taxonomy" id="1387197"/>
    <lineage>
        <taxon>Bacteria</taxon>
        <taxon>Pseudomonadati</taxon>
        <taxon>Pseudomonadota</taxon>
        <taxon>Gammaproteobacteria</taxon>
        <taxon>Orbales</taxon>
        <taxon>Orbaceae</taxon>
        <taxon>Candidatus Schmidhempelia</taxon>
    </lineage>
</organism>
<dbReference type="Proteomes" id="UP000506160">
    <property type="component" value="Unassembled WGS sequence"/>
</dbReference>